<evidence type="ECO:0000256" key="3">
    <source>
        <dbReference type="ARBA" id="ARBA00022989"/>
    </source>
</evidence>
<comment type="subcellular location">
    <subcellularLocation>
        <location evidence="1">Membrane</location>
        <topology evidence="1">Multi-pass membrane protein</topology>
    </subcellularLocation>
</comment>
<dbReference type="PRINTS" id="PR01157">
    <property type="entry name" value="P2YPURNOCPTR"/>
</dbReference>
<dbReference type="InterPro" id="IPR000276">
    <property type="entry name" value="GPCR_Rhodpsn"/>
</dbReference>
<dbReference type="PROSITE" id="PS50262">
    <property type="entry name" value="G_PROTEIN_RECEP_F1_2"/>
    <property type="match status" value="1"/>
</dbReference>
<name>A0AAD8CM16_ACIOX</name>
<proteinExistence type="inferred from homology"/>
<sequence>MNDSALVELGSIVATQPSRGPCQVSHPVEFLLLPLVYTAVFLLGLPGNLTALLVFCSRGTHVNSAMKIYLVNLSVADVAFNLTLPLWIHYYFNRGHWVFTELGCRLAGSLYYLSTYSAITFMTLISVNRFLTVTASRGQLFLVTQRGAVWTSLCAWAFWLCCSIPSLSMDQTFETDRGVITCFEMFSQDRTYAFLACLFFLSSFLTVLGSYLSILRTLAAPGAPRAPFQGPHRRLARSIVLGMLLVFVVCVAPYHVTLIAWVFSKTSVFSCAPPSLVDVVHRVSTALLSVNSCIDPLIYCFSLQHFRAQLRGLWRESGPGLRRQTPRQAASSSSSSKGLAEPQRQQDEDTGSSSLGDGGGGGGYKNQAASSTNLA</sequence>
<dbReference type="Proteomes" id="UP001230051">
    <property type="component" value="Unassembled WGS sequence"/>
</dbReference>
<evidence type="ECO:0000256" key="8">
    <source>
        <dbReference type="ARBA" id="ARBA00023224"/>
    </source>
</evidence>
<dbReference type="PANTHER" id="PTHR24232:SF91">
    <property type="entry name" value="TRANSMEMBRANE PROTEIN LOC653160"/>
    <property type="match status" value="1"/>
</dbReference>
<evidence type="ECO:0000256" key="11">
    <source>
        <dbReference type="SAM" id="Phobius"/>
    </source>
</evidence>
<dbReference type="Gene3D" id="1.20.1070.10">
    <property type="entry name" value="Rhodopsin 7-helix transmembrane proteins"/>
    <property type="match status" value="1"/>
</dbReference>
<keyword evidence="14" id="KW-1185">Reference proteome</keyword>
<evidence type="ECO:0000256" key="9">
    <source>
        <dbReference type="RuleBase" id="RU000688"/>
    </source>
</evidence>
<dbReference type="GO" id="GO:0004930">
    <property type="term" value="F:G protein-coupled receptor activity"/>
    <property type="evidence" value="ECO:0007669"/>
    <property type="project" value="UniProtKB-KW"/>
</dbReference>
<dbReference type="GO" id="GO:0035025">
    <property type="term" value="P:positive regulation of Rho protein signal transduction"/>
    <property type="evidence" value="ECO:0007669"/>
    <property type="project" value="TreeGrafter"/>
</dbReference>
<dbReference type="GO" id="GO:0005886">
    <property type="term" value="C:plasma membrane"/>
    <property type="evidence" value="ECO:0007669"/>
    <property type="project" value="TreeGrafter"/>
</dbReference>
<evidence type="ECO:0000256" key="1">
    <source>
        <dbReference type="ARBA" id="ARBA00004141"/>
    </source>
</evidence>
<dbReference type="SUPFAM" id="SSF81321">
    <property type="entry name" value="Family A G protein-coupled receptor-like"/>
    <property type="match status" value="1"/>
</dbReference>
<feature type="domain" description="G-protein coupled receptors family 1 profile" evidence="12">
    <location>
        <begin position="47"/>
        <end position="299"/>
    </location>
</feature>
<protein>
    <submittedName>
        <fullName evidence="13">Platelet-activating factor receptor-like</fullName>
    </submittedName>
</protein>
<dbReference type="PANTHER" id="PTHR24232">
    <property type="entry name" value="G-PROTEIN COUPLED RECEPTOR"/>
    <property type="match status" value="1"/>
</dbReference>
<comment type="similarity">
    <text evidence="9">Belongs to the G-protein coupled receptor 1 family.</text>
</comment>
<dbReference type="CDD" id="cd14982">
    <property type="entry name" value="7tmA_purinoceptor-like"/>
    <property type="match status" value="1"/>
</dbReference>
<evidence type="ECO:0000256" key="2">
    <source>
        <dbReference type="ARBA" id="ARBA00022692"/>
    </source>
</evidence>
<keyword evidence="2 9" id="KW-0812">Transmembrane</keyword>
<keyword evidence="6 9" id="KW-0675">Receptor</keyword>
<dbReference type="PRINTS" id="PR00237">
    <property type="entry name" value="GPCRRHODOPSN"/>
</dbReference>
<reference evidence="13" key="1">
    <citation type="submission" date="2022-02" db="EMBL/GenBank/DDBJ databases">
        <title>Atlantic sturgeon de novo genome assembly.</title>
        <authorList>
            <person name="Stock M."/>
            <person name="Klopp C."/>
            <person name="Guiguen Y."/>
            <person name="Cabau C."/>
            <person name="Parinello H."/>
            <person name="Santidrian Yebra-Pimentel E."/>
            <person name="Kuhl H."/>
            <person name="Dirks R.P."/>
            <person name="Guessner J."/>
            <person name="Wuertz S."/>
            <person name="Du K."/>
            <person name="Schartl M."/>
        </authorList>
    </citation>
    <scope>NUCLEOTIDE SEQUENCE</scope>
    <source>
        <strain evidence="13">STURGEONOMICS-FGT-2020</strain>
        <tissue evidence="13">Whole blood</tissue>
    </source>
</reference>
<feature type="transmembrane region" description="Helical" evidence="11">
    <location>
        <begin position="68"/>
        <end position="90"/>
    </location>
</feature>
<keyword evidence="7" id="KW-0325">Glycoprotein</keyword>
<feature type="region of interest" description="Disordered" evidence="10">
    <location>
        <begin position="317"/>
        <end position="375"/>
    </location>
</feature>
<evidence type="ECO:0000256" key="5">
    <source>
        <dbReference type="ARBA" id="ARBA00023136"/>
    </source>
</evidence>
<accession>A0AAD8CM16</accession>
<evidence type="ECO:0000313" key="14">
    <source>
        <dbReference type="Proteomes" id="UP001230051"/>
    </source>
</evidence>
<feature type="transmembrane region" description="Helical" evidence="11">
    <location>
        <begin position="192"/>
        <end position="214"/>
    </location>
</feature>
<organism evidence="13 14">
    <name type="scientific">Acipenser oxyrinchus oxyrinchus</name>
    <dbReference type="NCBI Taxonomy" id="40147"/>
    <lineage>
        <taxon>Eukaryota</taxon>
        <taxon>Metazoa</taxon>
        <taxon>Chordata</taxon>
        <taxon>Craniata</taxon>
        <taxon>Vertebrata</taxon>
        <taxon>Euteleostomi</taxon>
        <taxon>Actinopterygii</taxon>
        <taxon>Chondrostei</taxon>
        <taxon>Acipenseriformes</taxon>
        <taxon>Acipenseridae</taxon>
        <taxon>Acipenser</taxon>
    </lineage>
</organism>
<feature type="transmembrane region" description="Helical" evidence="11">
    <location>
        <begin position="110"/>
        <end position="127"/>
    </location>
</feature>
<keyword evidence="8 9" id="KW-0807">Transducer</keyword>
<gene>
    <name evidence="13" type="primary">PTAFR</name>
    <name evidence="13" type="ORF">AOXY_G30433</name>
</gene>
<evidence type="ECO:0000256" key="10">
    <source>
        <dbReference type="SAM" id="MobiDB-lite"/>
    </source>
</evidence>
<evidence type="ECO:0000256" key="6">
    <source>
        <dbReference type="ARBA" id="ARBA00023170"/>
    </source>
</evidence>
<evidence type="ECO:0000313" key="13">
    <source>
        <dbReference type="EMBL" id="KAK1153095.1"/>
    </source>
</evidence>
<evidence type="ECO:0000256" key="4">
    <source>
        <dbReference type="ARBA" id="ARBA00023040"/>
    </source>
</evidence>
<dbReference type="InterPro" id="IPR017452">
    <property type="entry name" value="GPCR_Rhodpsn_7TM"/>
</dbReference>
<dbReference type="AlphaFoldDB" id="A0AAD8CM16"/>
<keyword evidence="5 11" id="KW-0472">Membrane</keyword>
<evidence type="ECO:0000256" key="7">
    <source>
        <dbReference type="ARBA" id="ARBA00023180"/>
    </source>
</evidence>
<feature type="transmembrane region" description="Helical" evidence="11">
    <location>
        <begin position="235"/>
        <end position="263"/>
    </location>
</feature>
<feature type="transmembrane region" description="Helical" evidence="11">
    <location>
        <begin position="35"/>
        <end position="56"/>
    </location>
</feature>
<comment type="caution">
    <text evidence="13">The sequence shown here is derived from an EMBL/GenBank/DDBJ whole genome shotgun (WGS) entry which is preliminary data.</text>
</comment>
<dbReference type="EMBL" id="JAGXEW010000043">
    <property type="protein sequence ID" value="KAK1153095.1"/>
    <property type="molecule type" value="Genomic_DNA"/>
</dbReference>
<evidence type="ECO:0000259" key="12">
    <source>
        <dbReference type="PROSITE" id="PS50262"/>
    </source>
</evidence>
<dbReference type="PROSITE" id="PS00237">
    <property type="entry name" value="G_PROTEIN_RECEP_F1_1"/>
    <property type="match status" value="1"/>
</dbReference>
<keyword evidence="3 11" id="KW-1133">Transmembrane helix</keyword>
<keyword evidence="4 9" id="KW-0297">G-protein coupled receptor</keyword>
<feature type="transmembrane region" description="Helical" evidence="11">
    <location>
        <begin position="148"/>
        <end position="167"/>
    </location>
</feature>
<dbReference type="GO" id="GO:0007200">
    <property type="term" value="P:phospholipase C-activating G protein-coupled receptor signaling pathway"/>
    <property type="evidence" value="ECO:0007669"/>
    <property type="project" value="TreeGrafter"/>
</dbReference>
<dbReference type="Pfam" id="PF00001">
    <property type="entry name" value="7tm_1"/>
    <property type="match status" value="1"/>
</dbReference>